<keyword evidence="26" id="KW-0269">Exonuclease</keyword>
<comment type="catalytic activity">
    <reaction evidence="21">
        <text>DNA(n) + a 2'-deoxyribonucleoside 5'-triphosphate = DNA(n+1) + diphosphate</text>
        <dbReference type="Rhea" id="RHEA:22508"/>
        <dbReference type="Rhea" id="RHEA-COMP:17339"/>
        <dbReference type="Rhea" id="RHEA-COMP:17340"/>
        <dbReference type="ChEBI" id="CHEBI:33019"/>
        <dbReference type="ChEBI" id="CHEBI:61560"/>
        <dbReference type="ChEBI" id="CHEBI:173112"/>
        <dbReference type="EC" id="2.7.7.7"/>
    </reaction>
</comment>
<dbReference type="GO" id="GO:0003887">
    <property type="term" value="F:DNA-directed DNA polymerase activity"/>
    <property type="evidence" value="ECO:0007669"/>
    <property type="project" value="UniProtKB-KW"/>
</dbReference>
<reference evidence="27" key="1">
    <citation type="submission" date="2016-04" db="EMBL/GenBank/DDBJ databases">
        <authorList>
            <person name="Chen S.-C."/>
            <person name="Lai M.-C."/>
        </authorList>
    </citation>
    <scope>NUCLEOTIDE SEQUENCE [LARGE SCALE GENOMIC DNA]</scope>
    <source>
        <strain evidence="27">AB14</strain>
    </source>
</reference>
<dbReference type="InterPro" id="IPR047967">
    <property type="entry name" value="PolX_PHP"/>
</dbReference>
<dbReference type="InterPro" id="IPR016195">
    <property type="entry name" value="Pol/histidinol_Pase-like"/>
</dbReference>
<dbReference type="GO" id="GO:0008270">
    <property type="term" value="F:zinc ion binding"/>
    <property type="evidence" value="ECO:0007669"/>
    <property type="project" value="TreeGrafter"/>
</dbReference>
<protein>
    <recommendedName>
        <fullName evidence="5">DNA polymerase beta</fullName>
        <ecNumber evidence="3">2.7.7.7</ecNumber>
        <ecNumber evidence="4">4.2.99.18</ecNumber>
    </recommendedName>
    <alternativeName>
        <fullName evidence="16">5'-deoxyribose-phosphate lyase</fullName>
    </alternativeName>
    <alternativeName>
        <fullName evidence="17">AP lyase</fullName>
    </alternativeName>
</protein>
<dbReference type="InterPro" id="IPR027421">
    <property type="entry name" value="DNA_pol_lamdba_lyase_dom_sf"/>
</dbReference>
<dbReference type="AlphaFoldDB" id="A0A1S8AW38"/>
<keyword evidence="27" id="KW-1185">Reference proteome</keyword>
<evidence type="ECO:0000256" key="3">
    <source>
        <dbReference type="ARBA" id="ARBA00012417"/>
    </source>
</evidence>
<dbReference type="Gene3D" id="1.10.150.110">
    <property type="entry name" value="DNA polymerase beta, N-terminal domain-like"/>
    <property type="match status" value="1"/>
</dbReference>
<evidence type="ECO:0000256" key="17">
    <source>
        <dbReference type="ARBA" id="ARBA00035726"/>
    </source>
</evidence>
<sequence>MTTNAEIAARLEEFADLLEADDVEYKPRAYRRAAENVRAHPSPIADRVAAGDREVLENIDGVGDAISAKIGEYVETGGIEELEELRGELPIDIADITRIEGVGPKTAGKLYRELGVETLDDLEEAAEDGEVQEVKGFGPKTEQNILENLEFARTVGQRQLLGEARPLADDVLAYLEGLEAVERCEVAGSIRRWRETIGDVDVLASTADGEAVVEGLLAWDSVDDEIESGPEKASVRVGESRVDLRVVVPAEFGSALQYFTGSKDHNVALRNYAIDRGMKLNEYGAFDVSSEARSASSSRTESDNDVEDHEVDQRVGDRVAGDTEEGMYEALGLDWIPPELRTDRGEIEAAAAGELPALLERDDIRGDLHTHTEWSDGNTSVEAMVEAAADRGYDYFGIADHAEGPGVVGDMGLADDDILEQVEEIRAVGDDAEIEVFAGIEANVDAAGEIDLSDDVIDALDVIVASTHSALSQDAEAATERLVRAVENPAIDVLGHPSGRLLNERSGLEFDATALGAAAADHDTALEVNSNPRRLDLWGSAVQAAIDEGAVIAVNTDAHRPATLEYVRWGVHTARRGWAEPADVINTWELAALRQFLH</sequence>
<dbReference type="SUPFAM" id="SSF158702">
    <property type="entry name" value="Sec63 N-terminal domain-like"/>
    <property type="match status" value="1"/>
</dbReference>
<dbReference type="InterPro" id="IPR003141">
    <property type="entry name" value="Pol/His_phosphatase_N"/>
</dbReference>
<dbReference type="NCBIfam" id="NF006375">
    <property type="entry name" value="PRK08609.1"/>
    <property type="match status" value="1"/>
</dbReference>
<keyword evidence="11" id="KW-0227">DNA damage</keyword>
<dbReference type="GO" id="GO:0004527">
    <property type="term" value="F:exonuclease activity"/>
    <property type="evidence" value="ECO:0007669"/>
    <property type="project" value="UniProtKB-KW"/>
</dbReference>
<comment type="catalytic activity">
    <reaction evidence="19">
        <text>a 5'-end 2'-deoxyribose-2'-deoxyribonucleotide-DNA = (2E,4S)-4-hydroxypenten-2-al-5-phosphate + a 5'-end 5'-phospho-2'-deoxyribonucleoside-DNA + H(+)</text>
        <dbReference type="Rhea" id="RHEA:76255"/>
        <dbReference type="Rhea" id="RHEA-COMP:13180"/>
        <dbReference type="Rhea" id="RHEA-COMP:18657"/>
        <dbReference type="ChEBI" id="CHEBI:15378"/>
        <dbReference type="ChEBI" id="CHEBI:136412"/>
        <dbReference type="ChEBI" id="CHEBI:195194"/>
        <dbReference type="ChEBI" id="CHEBI:195195"/>
    </reaction>
</comment>
<dbReference type="CDD" id="cd07436">
    <property type="entry name" value="PHP_PolX"/>
    <property type="match status" value="1"/>
</dbReference>
<dbReference type="EC" id="2.7.7.7" evidence="3"/>
<dbReference type="PANTHER" id="PTHR36928">
    <property type="entry name" value="PHOSPHATASE YCDX-RELATED"/>
    <property type="match status" value="1"/>
</dbReference>
<evidence type="ECO:0000256" key="1">
    <source>
        <dbReference type="ARBA" id="ARBA00001946"/>
    </source>
</evidence>
<dbReference type="InterPro" id="IPR043519">
    <property type="entry name" value="NT_sf"/>
</dbReference>
<dbReference type="PRINTS" id="PR00870">
    <property type="entry name" value="DNAPOLXBETA"/>
</dbReference>
<keyword evidence="26" id="KW-0540">Nuclease</keyword>
<dbReference type="GO" id="GO:0042578">
    <property type="term" value="F:phosphoric ester hydrolase activity"/>
    <property type="evidence" value="ECO:0007669"/>
    <property type="project" value="TreeGrafter"/>
</dbReference>
<dbReference type="InterPro" id="IPR004013">
    <property type="entry name" value="PHP_dom"/>
</dbReference>
<keyword evidence="10" id="KW-0235">DNA replication</keyword>
<dbReference type="SMART" id="SM00278">
    <property type="entry name" value="HhH1"/>
    <property type="match status" value="3"/>
</dbReference>
<evidence type="ECO:0000256" key="16">
    <source>
        <dbReference type="ARBA" id="ARBA00035717"/>
    </source>
</evidence>
<comment type="subcellular location">
    <subcellularLocation>
        <location evidence="2">Cytoplasm</location>
    </subcellularLocation>
</comment>
<dbReference type="EMBL" id="LWLN01000001">
    <property type="protein sequence ID" value="OLZ40749.1"/>
    <property type="molecule type" value="Genomic_DNA"/>
</dbReference>
<dbReference type="CDD" id="cd00141">
    <property type="entry name" value="NT_POLXc"/>
    <property type="match status" value="1"/>
</dbReference>
<dbReference type="Pfam" id="PF14520">
    <property type="entry name" value="HHH_5"/>
    <property type="match status" value="1"/>
</dbReference>
<dbReference type="OrthoDB" id="8999at2157"/>
<keyword evidence="15" id="KW-0234">DNA repair</keyword>
<evidence type="ECO:0000256" key="6">
    <source>
        <dbReference type="ARBA" id="ARBA00022481"/>
    </source>
</evidence>
<evidence type="ECO:0000256" key="4">
    <source>
        <dbReference type="ARBA" id="ARBA00012720"/>
    </source>
</evidence>
<evidence type="ECO:0000256" key="15">
    <source>
        <dbReference type="ARBA" id="ARBA00023204"/>
    </source>
</evidence>
<evidence type="ECO:0000256" key="8">
    <source>
        <dbReference type="ARBA" id="ARBA00022679"/>
    </source>
</evidence>
<name>A0A1S8AW38_9EURY</name>
<evidence type="ECO:0000256" key="13">
    <source>
        <dbReference type="ARBA" id="ARBA00022932"/>
    </source>
</evidence>
<dbReference type="Pfam" id="PF14791">
    <property type="entry name" value="DNA_pol_B_thumb"/>
    <property type="match status" value="1"/>
</dbReference>
<dbReference type="Pfam" id="PF14716">
    <property type="entry name" value="HHH_8"/>
    <property type="match status" value="1"/>
</dbReference>
<dbReference type="GO" id="GO:0005829">
    <property type="term" value="C:cytosol"/>
    <property type="evidence" value="ECO:0007669"/>
    <property type="project" value="TreeGrafter"/>
</dbReference>
<evidence type="ECO:0000256" key="20">
    <source>
        <dbReference type="ARBA" id="ARBA00045548"/>
    </source>
</evidence>
<feature type="compositionally biased region" description="Low complexity" evidence="22">
    <location>
        <begin position="290"/>
        <end position="299"/>
    </location>
</feature>
<evidence type="ECO:0000313" key="26">
    <source>
        <dbReference type="EMBL" id="OLZ40749.1"/>
    </source>
</evidence>
<keyword evidence="8" id="KW-0808">Transferase</keyword>
<dbReference type="Proteomes" id="UP000189370">
    <property type="component" value="Unassembled WGS sequence"/>
</dbReference>
<keyword evidence="26" id="KW-0378">Hydrolase</keyword>
<evidence type="ECO:0000256" key="22">
    <source>
        <dbReference type="SAM" id="MobiDB-lite"/>
    </source>
</evidence>
<dbReference type="InterPro" id="IPR029398">
    <property type="entry name" value="PolB_thumb"/>
</dbReference>
<evidence type="ECO:0000259" key="25">
    <source>
        <dbReference type="SMART" id="SM00483"/>
    </source>
</evidence>
<keyword evidence="6" id="KW-0488">Methylation</keyword>
<dbReference type="InterPro" id="IPR010996">
    <property type="entry name" value="HHH_MUS81"/>
</dbReference>
<evidence type="ECO:0000256" key="11">
    <source>
        <dbReference type="ARBA" id="ARBA00022763"/>
    </source>
</evidence>
<evidence type="ECO:0000256" key="12">
    <source>
        <dbReference type="ARBA" id="ARBA00022843"/>
    </source>
</evidence>
<comment type="function">
    <text evidence="20">Repair polymerase that plays a key role in base-excision repair. During this process, the damaged base is excised by specific DNA glycosylases, the DNA backbone is nicked at the abasic site by an apurinic/apyrimidic (AP) endonuclease, and POLB removes 5'-deoxyribose-phosphate from the preincised AP site acting as a 5'-deoxyribose-phosphate lyase (5'-dRP lyase); through its DNA polymerase activity, it adds one nucleotide to the 3' end of the arising single-nucleotide gap. Conducts 'gap-filling' DNA synthesis in a stepwise distributive fashion rather than in a processive fashion as for other DNA polymerases. It is also able to cleave sugar-phosphate bonds 3' to an intact AP site, acting as an AP lyase.</text>
</comment>
<dbReference type="SMART" id="SM00481">
    <property type="entry name" value="POLIIIAc"/>
    <property type="match status" value="1"/>
</dbReference>
<proteinExistence type="predicted"/>
<dbReference type="SUPFAM" id="SSF47802">
    <property type="entry name" value="DNA polymerase beta, N-terminal domain-like"/>
    <property type="match status" value="1"/>
</dbReference>
<organism evidence="26 27">
    <name type="scientific">Natrinema saccharevitans</name>
    <dbReference type="NCBI Taxonomy" id="301967"/>
    <lineage>
        <taxon>Archaea</taxon>
        <taxon>Methanobacteriati</taxon>
        <taxon>Methanobacteriota</taxon>
        <taxon>Stenosarchaea group</taxon>
        <taxon>Halobacteria</taxon>
        <taxon>Halobacteriales</taxon>
        <taxon>Natrialbaceae</taxon>
        <taxon>Natrinema</taxon>
    </lineage>
</organism>
<dbReference type="GO" id="GO:0006281">
    <property type="term" value="P:DNA repair"/>
    <property type="evidence" value="ECO:0007669"/>
    <property type="project" value="UniProtKB-KW"/>
</dbReference>
<evidence type="ECO:0000256" key="10">
    <source>
        <dbReference type="ARBA" id="ARBA00022705"/>
    </source>
</evidence>
<dbReference type="Gene3D" id="1.10.150.20">
    <property type="entry name" value="5' to 3' exonuclease, C-terminal subdomain"/>
    <property type="match status" value="1"/>
</dbReference>
<feature type="domain" description="Helix-hairpin-helix DNA-binding motif class 1" evidence="23">
    <location>
        <begin position="54"/>
        <end position="73"/>
    </location>
</feature>
<accession>A0A1S8AW38</accession>
<keyword evidence="13" id="KW-0239">DNA-directed DNA polymerase</keyword>
<dbReference type="Gene3D" id="3.30.460.10">
    <property type="entry name" value="Beta Polymerase, domain 2"/>
    <property type="match status" value="1"/>
</dbReference>
<dbReference type="PANTHER" id="PTHR36928:SF1">
    <property type="entry name" value="PHOSPHATASE YCDX-RELATED"/>
    <property type="match status" value="1"/>
</dbReference>
<dbReference type="InterPro" id="IPR022311">
    <property type="entry name" value="PolX-like"/>
</dbReference>
<dbReference type="PIRSF" id="PIRSF005047">
    <property type="entry name" value="UCP005047_YshC"/>
    <property type="match status" value="1"/>
</dbReference>
<keyword evidence="7" id="KW-0237">DNA synthesis</keyword>
<dbReference type="SMART" id="SM00483">
    <property type="entry name" value="POLXc"/>
    <property type="match status" value="1"/>
</dbReference>
<dbReference type="InterPro" id="IPR050243">
    <property type="entry name" value="PHP_phosphatase"/>
</dbReference>
<dbReference type="InterPro" id="IPR037160">
    <property type="entry name" value="DNA_Pol_thumb_sf"/>
</dbReference>
<evidence type="ECO:0000256" key="2">
    <source>
        <dbReference type="ARBA" id="ARBA00004496"/>
    </source>
</evidence>
<evidence type="ECO:0000256" key="5">
    <source>
        <dbReference type="ARBA" id="ARBA00020020"/>
    </source>
</evidence>
<feature type="region of interest" description="Disordered" evidence="22">
    <location>
        <begin position="290"/>
        <end position="312"/>
    </location>
</feature>
<evidence type="ECO:0000256" key="21">
    <source>
        <dbReference type="ARBA" id="ARBA00049244"/>
    </source>
</evidence>
<dbReference type="STRING" id="301967.A6E15_06985"/>
<dbReference type="Gene3D" id="3.30.210.10">
    <property type="entry name" value="DNA polymerase, thumb domain"/>
    <property type="match status" value="1"/>
</dbReference>
<feature type="domain" description="DNA-directed DNA polymerase X" evidence="25">
    <location>
        <begin position="2"/>
        <end position="342"/>
    </location>
</feature>
<comment type="cofactor">
    <cofactor evidence="1">
        <name>Mg(2+)</name>
        <dbReference type="ChEBI" id="CHEBI:18420"/>
    </cofactor>
</comment>
<dbReference type="InterPro" id="IPR002054">
    <property type="entry name" value="DNA-dir_DNA_pol_X"/>
</dbReference>
<evidence type="ECO:0000256" key="7">
    <source>
        <dbReference type="ARBA" id="ARBA00022634"/>
    </source>
</evidence>
<dbReference type="GO" id="GO:0140078">
    <property type="term" value="F:class I DNA-(apurinic or apyrimidinic site) endonuclease activity"/>
    <property type="evidence" value="ECO:0007669"/>
    <property type="project" value="UniProtKB-EC"/>
</dbReference>
<comment type="catalytic activity">
    <reaction evidence="18">
        <text>2'-deoxyribonucleotide-(2'-deoxyribose 5'-phosphate)-2'-deoxyribonucleotide-DNA = a 3'-end 2'-deoxyribonucleotide-(2,3-dehydro-2,3-deoxyribose 5'-phosphate)-DNA + a 5'-end 5'-phospho-2'-deoxyribonucleoside-DNA + H(+)</text>
        <dbReference type="Rhea" id="RHEA:66592"/>
        <dbReference type="Rhea" id="RHEA-COMP:13180"/>
        <dbReference type="Rhea" id="RHEA-COMP:16897"/>
        <dbReference type="Rhea" id="RHEA-COMP:17067"/>
        <dbReference type="ChEBI" id="CHEBI:15378"/>
        <dbReference type="ChEBI" id="CHEBI:136412"/>
        <dbReference type="ChEBI" id="CHEBI:157695"/>
        <dbReference type="ChEBI" id="CHEBI:167181"/>
        <dbReference type="EC" id="4.2.99.18"/>
    </reaction>
</comment>
<dbReference type="InterPro" id="IPR003583">
    <property type="entry name" value="Hlx-hairpin-Hlx_DNA-bd_motif"/>
</dbReference>
<keyword evidence="14" id="KW-0915">Sodium</keyword>
<keyword evidence="9" id="KW-0548">Nucleotidyltransferase</keyword>
<evidence type="ECO:0000256" key="14">
    <source>
        <dbReference type="ARBA" id="ARBA00023053"/>
    </source>
</evidence>
<comment type="caution">
    <text evidence="26">The sequence shown here is derived from an EMBL/GenBank/DDBJ whole genome shotgun (WGS) entry which is preliminary data.</text>
</comment>
<dbReference type="Pfam" id="PF02811">
    <property type="entry name" value="PHP"/>
    <property type="match status" value="1"/>
</dbReference>
<dbReference type="GO" id="GO:0003677">
    <property type="term" value="F:DNA binding"/>
    <property type="evidence" value="ECO:0007669"/>
    <property type="project" value="InterPro"/>
</dbReference>
<feature type="domain" description="Polymerase/histidinol phosphatase N-terminal" evidence="24">
    <location>
        <begin position="366"/>
        <end position="446"/>
    </location>
</feature>
<dbReference type="Gene3D" id="3.20.20.140">
    <property type="entry name" value="Metal-dependent hydrolases"/>
    <property type="match status" value="1"/>
</dbReference>
<evidence type="ECO:0000259" key="23">
    <source>
        <dbReference type="SMART" id="SM00278"/>
    </source>
</evidence>
<evidence type="ECO:0000256" key="9">
    <source>
        <dbReference type="ARBA" id="ARBA00022695"/>
    </source>
</evidence>
<feature type="domain" description="Helix-hairpin-helix DNA-binding motif class 1" evidence="23">
    <location>
        <begin position="129"/>
        <end position="148"/>
    </location>
</feature>
<evidence type="ECO:0000313" key="27">
    <source>
        <dbReference type="Proteomes" id="UP000189370"/>
    </source>
</evidence>
<dbReference type="InterPro" id="IPR002008">
    <property type="entry name" value="DNA_pol_X_beta-like"/>
</dbReference>
<keyword evidence="12" id="KW-0832">Ubl conjugation</keyword>
<dbReference type="RefSeq" id="WP_076145032.1">
    <property type="nucleotide sequence ID" value="NZ_LWLN01000001.1"/>
</dbReference>
<gene>
    <name evidence="26" type="ORF">A6E15_06985</name>
</gene>
<evidence type="ECO:0000256" key="19">
    <source>
        <dbReference type="ARBA" id="ARBA00044678"/>
    </source>
</evidence>
<evidence type="ECO:0000259" key="24">
    <source>
        <dbReference type="SMART" id="SM00481"/>
    </source>
</evidence>
<evidence type="ECO:0000256" key="18">
    <source>
        <dbReference type="ARBA" id="ARBA00044632"/>
    </source>
</evidence>
<dbReference type="SUPFAM" id="SSF89550">
    <property type="entry name" value="PHP domain-like"/>
    <property type="match status" value="1"/>
</dbReference>
<dbReference type="EC" id="4.2.99.18" evidence="4"/>
<dbReference type="SUPFAM" id="SSF81301">
    <property type="entry name" value="Nucleotidyltransferase"/>
    <property type="match status" value="1"/>
</dbReference>
<feature type="domain" description="Helix-hairpin-helix DNA-binding motif class 1" evidence="23">
    <location>
        <begin position="94"/>
        <end position="113"/>
    </location>
</feature>